<keyword evidence="1" id="KW-0472">Membrane</keyword>
<dbReference type="InterPro" id="IPR010718">
    <property type="entry name" value="DUF1294"/>
</dbReference>
<protein>
    <recommendedName>
        <fullName evidence="4">DUF1294 domain-containing protein</fullName>
    </recommendedName>
</protein>
<feature type="transmembrane region" description="Helical" evidence="1">
    <location>
        <begin position="40"/>
        <end position="61"/>
    </location>
</feature>
<gene>
    <name evidence="2" type="ORF">A3J48_04230</name>
</gene>
<comment type="caution">
    <text evidence="2">The sequence shown here is derived from an EMBL/GenBank/DDBJ whole genome shotgun (WGS) entry which is preliminary data.</text>
</comment>
<evidence type="ECO:0008006" key="4">
    <source>
        <dbReference type="Google" id="ProtNLM"/>
    </source>
</evidence>
<dbReference type="STRING" id="1817832.A3J48_04230"/>
<reference evidence="2 3" key="1">
    <citation type="journal article" date="2016" name="Nat. Commun.">
        <title>Thousands of microbial genomes shed light on interconnected biogeochemical processes in an aquifer system.</title>
        <authorList>
            <person name="Anantharaman K."/>
            <person name="Brown C.T."/>
            <person name="Hug L.A."/>
            <person name="Sharon I."/>
            <person name="Castelle C.J."/>
            <person name="Probst A.J."/>
            <person name="Thomas B.C."/>
            <person name="Singh A."/>
            <person name="Wilkins M.J."/>
            <person name="Karaoz U."/>
            <person name="Brodie E.L."/>
            <person name="Williams K.H."/>
            <person name="Hubbard S.S."/>
            <person name="Banfield J.F."/>
        </authorList>
    </citation>
    <scope>NUCLEOTIDE SEQUENCE [LARGE SCALE GENOMIC DNA]</scope>
</reference>
<dbReference type="EMBL" id="MFES01000036">
    <property type="protein sequence ID" value="OGE84741.1"/>
    <property type="molecule type" value="Genomic_DNA"/>
</dbReference>
<dbReference type="Proteomes" id="UP000176786">
    <property type="component" value="Unassembled WGS sequence"/>
</dbReference>
<keyword evidence="1" id="KW-0812">Transmembrane</keyword>
<dbReference type="AlphaFoldDB" id="A0A1F5P4A5"/>
<evidence type="ECO:0000313" key="3">
    <source>
        <dbReference type="Proteomes" id="UP000176786"/>
    </source>
</evidence>
<name>A0A1F5P4A5_9BACT</name>
<accession>A0A1F5P4A5</accession>
<evidence type="ECO:0000256" key="1">
    <source>
        <dbReference type="SAM" id="Phobius"/>
    </source>
</evidence>
<sequence length="91" mass="10139">MSNDVYFVALVLLAINMVSLVFVGIDKGKSLKNETRLPEAWFFVCSAFLGALGILLGMIVFRHKIRKLWFVLGVSAILIQNAVLVLFVLKV</sequence>
<dbReference type="Pfam" id="PF06961">
    <property type="entry name" value="DUF1294"/>
    <property type="match status" value="1"/>
</dbReference>
<feature type="transmembrane region" description="Helical" evidence="1">
    <location>
        <begin position="5"/>
        <end position="25"/>
    </location>
</feature>
<feature type="transmembrane region" description="Helical" evidence="1">
    <location>
        <begin position="68"/>
        <end position="89"/>
    </location>
</feature>
<evidence type="ECO:0000313" key="2">
    <source>
        <dbReference type="EMBL" id="OGE84741.1"/>
    </source>
</evidence>
<keyword evidence="1" id="KW-1133">Transmembrane helix</keyword>
<organism evidence="2 3">
    <name type="scientific">Candidatus Doudnabacteria bacterium RIFCSPHIGHO2_02_FULL_46_11</name>
    <dbReference type="NCBI Taxonomy" id="1817832"/>
    <lineage>
        <taxon>Bacteria</taxon>
        <taxon>Candidatus Doudnaibacteriota</taxon>
    </lineage>
</organism>
<proteinExistence type="predicted"/>